<gene>
    <name evidence="1" type="ORF">SDC9_120142</name>
</gene>
<dbReference type="EMBL" id="VSSQ01025191">
    <property type="protein sequence ID" value="MPM73166.1"/>
    <property type="molecule type" value="Genomic_DNA"/>
</dbReference>
<sequence>MSRRGPLNLEDSTTLWGESSRTVEVSTLQRWRVVPSQEPGCIILLLTFQEPLGSRNFGNEIWQLDFQHPPHAHA</sequence>
<protein>
    <submittedName>
        <fullName evidence="1">Uncharacterized protein</fullName>
    </submittedName>
</protein>
<evidence type="ECO:0000313" key="1">
    <source>
        <dbReference type="EMBL" id="MPM73166.1"/>
    </source>
</evidence>
<comment type="caution">
    <text evidence="1">The sequence shown here is derived from an EMBL/GenBank/DDBJ whole genome shotgun (WGS) entry which is preliminary data.</text>
</comment>
<proteinExistence type="predicted"/>
<dbReference type="AlphaFoldDB" id="A0A645C5V8"/>
<name>A0A645C5V8_9ZZZZ</name>
<reference evidence="1" key="1">
    <citation type="submission" date="2019-08" db="EMBL/GenBank/DDBJ databases">
        <authorList>
            <person name="Kucharzyk K."/>
            <person name="Murdoch R.W."/>
            <person name="Higgins S."/>
            <person name="Loffler F."/>
        </authorList>
    </citation>
    <scope>NUCLEOTIDE SEQUENCE</scope>
</reference>
<accession>A0A645C5V8</accession>
<organism evidence="1">
    <name type="scientific">bioreactor metagenome</name>
    <dbReference type="NCBI Taxonomy" id="1076179"/>
    <lineage>
        <taxon>unclassified sequences</taxon>
        <taxon>metagenomes</taxon>
        <taxon>ecological metagenomes</taxon>
    </lineage>
</organism>